<dbReference type="Proteomes" id="UP001237642">
    <property type="component" value="Unassembled WGS sequence"/>
</dbReference>
<dbReference type="EMBL" id="JAUIZM010000011">
    <property type="protein sequence ID" value="KAK1355222.1"/>
    <property type="molecule type" value="Genomic_DNA"/>
</dbReference>
<organism evidence="3 4">
    <name type="scientific">Heracleum sosnowskyi</name>
    <dbReference type="NCBI Taxonomy" id="360622"/>
    <lineage>
        <taxon>Eukaryota</taxon>
        <taxon>Viridiplantae</taxon>
        <taxon>Streptophyta</taxon>
        <taxon>Embryophyta</taxon>
        <taxon>Tracheophyta</taxon>
        <taxon>Spermatophyta</taxon>
        <taxon>Magnoliopsida</taxon>
        <taxon>eudicotyledons</taxon>
        <taxon>Gunneridae</taxon>
        <taxon>Pentapetalae</taxon>
        <taxon>asterids</taxon>
        <taxon>campanulids</taxon>
        <taxon>Apiales</taxon>
        <taxon>Apiaceae</taxon>
        <taxon>Apioideae</taxon>
        <taxon>apioid superclade</taxon>
        <taxon>Tordylieae</taxon>
        <taxon>Tordyliinae</taxon>
        <taxon>Heracleum</taxon>
    </lineage>
</organism>
<dbReference type="AlphaFoldDB" id="A0AAD8GTX1"/>
<comment type="caution">
    <text evidence="3">The sequence shown here is derived from an EMBL/GenBank/DDBJ whole genome shotgun (WGS) entry which is preliminary data.</text>
</comment>
<feature type="domain" description="FAR1" evidence="2">
    <location>
        <begin position="44"/>
        <end position="142"/>
    </location>
</feature>
<proteinExistence type="predicted"/>
<reference evidence="3" key="1">
    <citation type="submission" date="2023-02" db="EMBL/GenBank/DDBJ databases">
        <title>Genome of toxic invasive species Heracleum sosnowskyi carries increased number of genes despite the absence of recent whole-genome duplications.</title>
        <authorList>
            <person name="Schelkunov M."/>
            <person name="Shtratnikova V."/>
            <person name="Makarenko M."/>
            <person name="Klepikova A."/>
            <person name="Omelchenko D."/>
            <person name="Novikova G."/>
            <person name="Obukhova E."/>
            <person name="Bogdanov V."/>
            <person name="Penin A."/>
            <person name="Logacheva M."/>
        </authorList>
    </citation>
    <scope>NUCLEOTIDE SEQUENCE</scope>
    <source>
        <strain evidence="3">Hsosn_3</strain>
        <tissue evidence="3">Leaf</tissue>
    </source>
</reference>
<reference evidence="3" key="2">
    <citation type="submission" date="2023-05" db="EMBL/GenBank/DDBJ databases">
        <authorList>
            <person name="Schelkunov M.I."/>
        </authorList>
    </citation>
    <scope>NUCLEOTIDE SEQUENCE</scope>
    <source>
        <strain evidence="3">Hsosn_3</strain>
        <tissue evidence="3">Leaf</tissue>
    </source>
</reference>
<dbReference type="PANTHER" id="PTHR46328:SF27">
    <property type="entry name" value="OS12G0287500 PROTEIN"/>
    <property type="match status" value="1"/>
</dbReference>
<evidence type="ECO:0000256" key="1">
    <source>
        <dbReference type="SAM" id="MobiDB-lite"/>
    </source>
</evidence>
<evidence type="ECO:0000259" key="2">
    <source>
        <dbReference type="Pfam" id="PF03101"/>
    </source>
</evidence>
<evidence type="ECO:0000313" key="3">
    <source>
        <dbReference type="EMBL" id="KAK1355222.1"/>
    </source>
</evidence>
<protein>
    <submittedName>
        <fullName evidence="3">FAR1 domain-containing protein</fullName>
    </submittedName>
</protein>
<name>A0AAD8GTX1_9APIA</name>
<accession>A0AAD8GTX1</accession>
<evidence type="ECO:0000313" key="4">
    <source>
        <dbReference type="Proteomes" id="UP001237642"/>
    </source>
</evidence>
<feature type="region of interest" description="Disordered" evidence="1">
    <location>
        <begin position="1"/>
        <end position="23"/>
    </location>
</feature>
<gene>
    <name evidence="3" type="ORF">POM88_048478</name>
</gene>
<sequence length="167" mass="19635">MEEHEHISQETNHNDEIHSEDNYNERLETPYVGMMFETWEEAQKYYGDYGRQEGFWIRIRSSSKTRAGLDEVTSKKFVCAHQGKYIPQNKEIFGEKHNAKTQSRSCSTVKCGCKANMRIILEKWSMKWRVSVFDDSHNHKVVTPAKRMKMRSNRHMPAAAKSLVETF</sequence>
<keyword evidence="4" id="KW-1185">Reference proteome</keyword>
<dbReference type="InterPro" id="IPR004330">
    <property type="entry name" value="FAR1_DNA_bnd_dom"/>
</dbReference>
<dbReference type="Pfam" id="PF03101">
    <property type="entry name" value="FAR1"/>
    <property type="match status" value="1"/>
</dbReference>
<dbReference type="PANTHER" id="PTHR46328">
    <property type="entry name" value="FAR-RED IMPAIRED RESPONSIVE (FAR1) FAMILY PROTEIN-RELATED"/>
    <property type="match status" value="1"/>
</dbReference>